<sequence>MRNTDSVVMALNSHSDHHRIEIKKILPKISFTLSLQMRSKLLLLSQQCTFSVPFLNAFPSVSIKVEKNIEFTIYGLCQHVHSDDVFGQQMIRIL</sequence>
<evidence type="ECO:0000313" key="2">
    <source>
        <dbReference type="Proteomes" id="UP000593579"/>
    </source>
</evidence>
<accession>A0A7J9D0F0</accession>
<evidence type="ECO:0000313" key="1">
    <source>
        <dbReference type="EMBL" id="MBA0754187.1"/>
    </source>
</evidence>
<gene>
    <name evidence="1" type="ORF">Gogos_021675</name>
</gene>
<name>A0A7J9D0F0_GOSGO</name>
<dbReference type="OrthoDB" id="1002226at2759"/>
<protein>
    <submittedName>
        <fullName evidence="1">Uncharacterized protein</fullName>
    </submittedName>
</protein>
<organism evidence="1 2">
    <name type="scientific">Gossypium gossypioides</name>
    <name type="common">Mexican cotton</name>
    <name type="synonym">Selera gossypioides</name>
    <dbReference type="NCBI Taxonomy" id="34282"/>
    <lineage>
        <taxon>Eukaryota</taxon>
        <taxon>Viridiplantae</taxon>
        <taxon>Streptophyta</taxon>
        <taxon>Embryophyta</taxon>
        <taxon>Tracheophyta</taxon>
        <taxon>Spermatophyta</taxon>
        <taxon>Magnoliopsida</taxon>
        <taxon>eudicotyledons</taxon>
        <taxon>Gunneridae</taxon>
        <taxon>Pentapetalae</taxon>
        <taxon>rosids</taxon>
        <taxon>malvids</taxon>
        <taxon>Malvales</taxon>
        <taxon>Malvaceae</taxon>
        <taxon>Malvoideae</taxon>
        <taxon>Gossypium</taxon>
    </lineage>
</organism>
<feature type="non-terminal residue" evidence="1">
    <location>
        <position position="1"/>
    </location>
</feature>
<dbReference type="Proteomes" id="UP000593579">
    <property type="component" value="Unassembled WGS sequence"/>
</dbReference>
<dbReference type="AlphaFoldDB" id="A0A7J9D0F0"/>
<dbReference type="EMBL" id="JABEZY010260317">
    <property type="protein sequence ID" value="MBA0754187.1"/>
    <property type="molecule type" value="Genomic_DNA"/>
</dbReference>
<keyword evidence="2" id="KW-1185">Reference proteome</keyword>
<comment type="caution">
    <text evidence="1">The sequence shown here is derived from an EMBL/GenBank/DDBJ whole genome shotgun (WGS) entry which is preliminary data.</text>
</comment>
<reference evidence="1 2" key="1">
    <citation type="journal article" date="2019" name="Genome Biol. Evol.">
        <title>Insights into the evolution of the New World diploid cottons (Gossypium, subgenus Houzingenia) based on genome sequencing.</title>
        <authorList>
            <person name="Grover C.E."/>
            <person name="Arick M.A. 2nd"/>
            <person name="Thrash A."/>
            <person name="Conover J.L."/>
            <person name="Sanders W.S."/>
            <person name="Peterson D.G."/>
            <person name="Frelichowski J.E."/>
            <person name="Scheffler J.A."/>
            <person name="Scheffler B.E."/>
            <person name="Wendel J.F."/>
        </authorList>
    </citation>
    <scope>NUCLEOTIDE SEQUENCE [LARGE SCALE GENOMIC DNA]</scope>
    <source>
        <strain evidence="1">5</strain>
        <tissue evidence="1">Leaf</tissue>
    </source>
</reference>
<proteinExistence type="predicted"/>